<gene>
    <name evidence="2" type="ORF">ASZ90_019319</name>
</gene>
<evidence type="ECO:0000313" key="2">
    <source>
        <dbReference type="EMBL" id="KUG03220.1"/>
    </source>
</evidence>
<sequence length="53" mass="6111">MTRYRTTDGKEDLKQKFNTFGAMAIPLAFVNGLYFGAYGLRKVRQYWEGGPMD</sequence>
<keyword evidence="1" id="KW-0472">Membrane</keyword>
<evidence type="ECO:0000256" key="1">
    <source>
        <dbReference type="SAM" id="Phobius"/>
    </source>
</evidence>
<keyword evidence="1" id="KW-0812">Transmembrane</keyword>
<accession>A0A0W8E3N5</accession>
<proteinExistence type="predicted"/>
<dbReference type="EMBL" id="LNQE01001888">
    <property type="protein sequence ID" value="KUG03220.1"/>
    <property type="molecule type" value="Genomic_DNA"/>
</dbReference>
<organism evidence="2">
    <name type="scientific">hydrocarbon metagenome</name>
    <dbReference type="NCBI Taxonomy" id="938273"/>
    <lineage>
        <taxon>unclassified sequences</taxon>
        <taxon>metagenomes</taxon>
        <taxon>ecological metagenomes</taxon>
    </lineage>
</organism>
<name>A0A0W8E3N5_9ZZZZ</name>
<keyword evidence="1" id="KW-1133">Transmembrane helix</keyword>
<comment type="caution">
    <text evidence="2">The sequence shown here is derived from an EMBL/GenBank/DDBJ whole genome shotgun (WGS) entry which is preliminary data.</text>
</comment>
<feature type="transmembrane region" description="Helical" evidence="1">
    <location>
        <begin position="20"/>
        <end position="40"/>
    </location>
</feature>
<dbReference type="AlphaFoldDB" id="A0A0W8E3N5"/>
<protein>
    <submittedName>
        <fullName evidence="2">Uncharacterized protein</fullName>
    </submittedName>
</protein>
<reference evidence="2" key="1">
    <citation type="journal article" date="2015" name="Proc. Natl. Acad. Sci. U.S.A.">
        <title>Networks of energetic and metabolic interactions define dynamics in microbial communities.</title>
        <authorList>
            <person name="Embree M."/>
            <person name="Liu J.K."/>
            <person name="Al-Bassam M.M."/>
            <person name="Zengler K."/>
        </authorList>
    </citation>
    <scope>NUCLEOTIDE SEQUENCE</scope>
</reference>